<dbReference type="RefSeq" id="WP_061525506.1">
    <property type="nucleotide sequence ID" value="NZ_JRHX01000087.1"/>
</dbReference>
<reference evidence="1 2" key="1">
    <citation type="journal article" date="2016" name="Sci. Rep.">
        <title>Genomic and phenotypic characterization of the species Acinetobacter venetianus.</title>
        <authorList>
            <person name="Fondi M."/>
            <person name="Maida I."/>
            <person name="Perrin E."/>
            <person name="Orlandini V."/>
            <person name="La Torre L."/>
            <person name="Bosi E."/>
            <person name="Negroni A."/>
            <person name="Zanaroli G."/>
            <person name="Fava F."/>
            <person name="Decorosi F."/>
            <person name="Giovannetti L."/>
            <person name="Viti C."/>
            <person name="Vaneechoutte M."/>
            <person name="Dijkshoorn L."/>
            <person name="Fani R."/>
        </authorList>
    </citation>
    <scope>NUCLEOTIDE SEQUENCE [LARGE SCALE GENOMIC DNA]</scope>
    <source>
        <strain evidence="1 2">LUH13518</strain>
    </source>
</reference>
<comment type="caution">
    <text evidence="1">The sequence shown here is derived from an EMBL/GenBank/DDBJ whole genome shotgun (WGS) entry which is preliminary data.</text>
</comment>
<name>A0A150HQC2_9GAMM</name>
<dbReference type="AlphaFoldDB" id="A0A150HQC2"/>
<gene>
    <name evidence="1" type="ORF">AVENLUH13518_02957</name>
</gene>
<proteinExistence type="predicted"/>
<evidence type="ECO:0000313" key="1">
    <source>
        <dbReference type="EMBL" id="KXZ68797.1"/>
    </source>
</evidence>
<accession>A0A150HQC2</accession>
<dbReference type="PATRIC" id="fig|52133.19.peg.3003"/>
<dbReference type="Proteomes" id="UP000075544">
    <property type="component" value="Unassembled WGS sequence"/>
</dbReference>
<protein>
    <submittedName>
        <fullName evidence="1">Uncharacterized protein</fullName>
    </submittedName>
</protein>
<evidence type="ECO:0000313" key="2">
    <source>
        <dbReference type="Proteomes" id="UP000075544"/>
    </source>
</evidence>
<dbReference type="EMBL" id="JRHX01000087">
    <property type="protein sequence ID" value="KXZ68797.1"/>
    <property type="molecule type" value="Genomic_DNA"/>
</dbReference>
<organism evidence="1 2">
    <name type="scientific">Acinetobacter venetianus</name>
    <dbReference type="NCBI Taxonomy" id="52133"/>
    <lineage>
        <taxon>Bacteria</taxon>
        <taxon>Pseudomonadati</taxon>
        <taxon>Pseudomonadota</taxon>
        <taxon>Gammaproteobacteria</taxon>
        <taxon>Moraxellales</taxon>
        <taxon>Moraxellaceae</taxon>
        <taxon>Acinetobacter</taxon>
    </lineage>
</organism>
<sequence>MTNLSNQDLNDNTDFAAGDVVVLNNTLVFIDCKFNTDELLLVECTTQAGGVGISLYDQGHIMYVDPNEIRHATTLELKEKRRLPAPVTILDMGEVNTLSCHVSPLCQVLNKSYMTDVIDHLVRAHKAQREVS</sequence>